<name>A0A9W9EZ10_9EURO</name>
<evidence type="ECO:0000313" key="1">
    <source>
        <dbReference type="EMBL" id="KAJ5090619.1"/>
    </source>
</evidence>
<evidence type="ECO:0000313" key="2">
    <source>
        <dbReference type="Proteomes" id="UP001149074"/>
    </source>
</evidence>
<sequence length="196" mass="21298">MSTSPSPGNTIFPDGPQMRLPSLSFLYRLECDIAREEINIGAPHEAGVIRSIANIVRGSMKGPGIEGSVLPLGGADWATVIKGTHSMKLDARYTVRTSNNHHLYIRAHGLYRPGPGTEYAKQVEVDSMMAPPATVTQDDVEFFSHLRVEAGPGPYNWLNGLVCVGVMTCAGEKIWIDAYRLTNFPDSKPESVTAKA</sequence>
<comment type="caution">
    <text evidence="1">The sequence shown here is derived from an EMBL/GenBank/DDBJ whole genome shotgun (WGS) entry which is preliminary data.</text>
</comment>
<gene>
    <name evidence="1" type="ORF">N7532_009303</name>
</gene>
<dbReference type="AlphaFoldDB" id="A0A9W9EZ10"/>
<dbReference type="OrthoDB" id="2544694at2759"/>
<dbReference type="RefSeq" id="XP_056472600.1">
    <property type="nucleotide sequence ID" value="XM_056621794.1"/>
</dbReference>
<dbReference type="GeneID" id="81360773"/>
<organism evidence="1 2">
    <name type="scientific">Penicillium argentinense</name>
    <dbReference type="NCBI Taxonomy" id="1131581"/>
    <lineage>
        <taxon>Eukaryota</taxon>
        <taxon>Fungi</taxon>
        <taxon>Dikarya</taxon>
        <taxon>Ascomycota</taxon>
        <taxon>Pezizomycotina</taxon>
        <taxon>Eurotiomycetes</taxon>
        <taxon>Eurotiomycetidae</taxon>
        <taxon>Eurotiales</taxon>
        <taxon>Aspergillaceae</taxon>
        <taxon>Penicillium</taxon>
    </lineage>
</organism>
<accession>A0A9W9EZ10</accession>
<reference evidence="1" key="1">
    <citation type="submission" date="2022-11" db="EMBL/GenBank/DDBJ databases">
        <authorList>
            <person name="Petersen C."/>
        </authorList>
    </citation>
    <scope>NUCLEOTIDE SEQUENCE</scope>
    <source>
        <strain evidence="1">IBT 30761</strain>
    </source>
</reference>
<dbReference type="Proteomes" id="UP001149074">
    <property type="component" value="Unassembled WGS sequence"/>
</dbReference>
<reference evidence="1" key="2">
    <citation type="journal article" date="2023" name="IMA Fungus">
        <title>Comparative genomic study of the Penicillium genus elucidates a diverse pangenome and 15 lateral gene transfer events.</title>
        <authorList>
            <person name="Petersen C."/>
            <person name="Sorensen T."/>
            <person name="Nielsen M.R."/>
            <person name="Sondergaard T.E."/>
            <person name="Sorensen J.L."/>
            <person name="Fitzpatrick D.A."/>
            <person name="Frisvad J.C."/>
            <person name="Nielsen K.L."/>
        </authorList>
    </citation>
    <scope>NUCLEOTIDE SEQUENCE</scope>
    <source>
        <strain evidence="1">IBT 30761</strain>
    </source>
</reference>
<proteinExistence type="predicted"/>
<dbReference type="PANTHER" id="PTHR37315:SF1">
    <property type="entry name" value="UPF0311 PROTEIN BLR7842"/>
    <property type="match status" value="1"/>
</dbReference>
<protein>
    <submittedName>
        <fullName evidence="1">Uncharacterized protein</fullName>
    </submittedName>
</protein>
<dbReference type="Pfam" id="PF11578">
    <property type="entry name" value="DUF3237"/>
    <property type="match status" value="1"/>
</dbReference>
<keyword evidence="2" id="KW-1185">Reference proteome</keyword>
<dbReference type="Gene3D" id="2.40.160.20">
    <property type="match status" value="1"/>
</dbReference>
<dbReference type="PANTHER" id="PTHR37315">
    <property type="entry name" value="UPF0311 PROTEIN BLR7842"/>
    <property type="match status" value="1"/>
</dbReference>
<dbReference type="EMBL" id="JAPQKI010000009">
    <property type="protein sequence ID" value="KAJ5090619.1"/>
    <property type="molecule type" value="Genomic_DNA"/>
</dbReference>
<dbReference type="InterPro" id="IPR020915">
    <property type="entry name" value="UPF0311"/>
</dbReference>